<dbReference type="AlphaFoldDB" id="A0A2Z5FZ72"/>
<evidence type="ECO:0000256" key="1">
    <source>
        <dbReference type="SAM" id="MobiDB-lite"/>
    </source>
</evidence>
<feature type="compositionally biased region" description="Low complexity" evidence="1">
    <location>
        <begin position="309"/>
        <end position="344"/>
    </location>
</feature>
<dbReference type="KEGG" id="abas:ACPOL_2514"/>
<evidence type="ECO:0000313" key="3">
    <source>
        <dbReference type="EMBL" id="AXC11834.1"/>
    </source>
</evidence>
<accession>A0A2Z5FZ72</accession>
<keyword evidence="4" id="KW-1185">Reference proteome</keyword>
<protein>
    <submittedName>
        <fullName evidence="3">PE_PGRS family protein</fullName>
    </submittedName>
</protein>
<dbReference type="Proteomes" id="UP000253606">
    <property type="component" value="Chromosome"/>
</dbReference>
<evidence type="ECO:0000313" key="4">
    <source>
        <dbReference type="Proteomes" id="UP000253606"/>
    </source>
</evidence>
<sequence>MRFRAALLAGSFFSGVALLGGSARMVYAAQAADSQPAAASRVAGTVVSIAGSVIVVKDDKGTESRITVPDSARVLQLPAGAKSLSAATSIKVQDIAVGDRVLAKIAADGPNFTASTVLAMKQADIAQKQEKDRQDWQARGISGLVTSVDPAAGTISVTTGSGAGARKIVVQASKSTTIRRYAPDSTKFDDAKPATLDQIKAGDQLRAKGSKNADGTEFAAEDIVAGTFRNIAGTVVSVDSAANTVTVNDLGTKKPFVVAINTDSQLHKLPPMMAQGIAMRLKGGGSGAGAAPGAGSPRAGHGGRSGDVGTASAGTGTPATSDTSSNPSAGRNAGNPGSSSAGAAGQRGGELQQALTRAPVLQLADLKKGDAVMVLTTEGQSPGAATAITLIAGVEPILQASPSASQSVLSASWNLGGGAAGGGQDAQ</sequence>
<reference evidence="3 4" key="1">
    <citation type="journal article" date="2018" name="Front. Microbiol.">
        <title>Hydrolytic Capabilities as a Key to Environmental Success: Chitinolytic and Cellulolytic Acidobacteria From Acidic Sub-arctic Soils and Boreal Peatlands.</title>
        <authorList>
            <person name="Belova S.E."/>
            <person name="Ravin N.V."/>
            <person name="Pankratov T.A."/>
            <person name="Rakitin A.L."/>
            <person name="Ivanova A.A."/>
            <person name="Beletsky A.V."/>
            <person name="Mardanov A.V."/>
            <person name="Sinninghe Damste J.S."/>
            <person name="Dedysh S.N."/>
        </authorList>
    </citation>
    <scope>NUCLEOTIDE SEQUENCE [LARGE SCALE GENOMIC DNA]</scope>
    <source>
        <strain evidence="3 4">SBC82</strain>
    </source>
</reference>
<feature type="signal peptide" evidence="2">
    <location>
        <begin position="1"/>
        <end position="28"/>
    </location>
</feature>
<gene>
    <name evidence="3" type="ORF">ACPOL_2514</name>
</gene>
<evidence type="ECO:0000256" key="2">
    <source>
        <dbReference type="SAM" id="SignalP"/>
    </source>
</evidence>
<feature type="chain" id="PRO_5016377607" evidence="2">
    <location>
        <begin position="29"/>
        <end position="427"/>
    </location>
</feature>
<name>A0A2Z5FZ72_9BACT</name>
<organism evidence="3 4">
    <name type="scientific">Acidisarcina polymorpha</name>
    <dbReference type="NCBI Taxonomy" id="2211140"/>
    <lineage>
        <taxon>Bacteria</taxon>
        <taxon>Pseudomonadati</taxon>
        <taxon>Acidobacteriota</taxon>
        <taxon>Terriglobia</taxon>
        <taxon>Terriglobales</taxon>
        <taxon>Acidobacteriaceae</taxon>
        <taxon>Acidisarcina</taxon>
    </lineage>
</organism>
<dbReference type="EMBL" id="CP030840">
    <property type="protein sequence ID" value="AXC11834.1"/>
    <property type="molecule type" value="Genomic_DNA"/>
</dbReference>
<keyword evidence="2" id="KW-0732">Signal</keyword>
<proteinExistence type="predicted"/>
<feature type="region of interest" description="Disordered" evidence="1">
    <location>
        <begin position="284"/>
        <end position="352"/>
    </location>
</feature>